<accession>A0A9P4V445</accession>
<evidence type="ECO:0000256" key="2">
    <source>
        <dbReference type="PROSITE-ProRule" id="PRU00023"/>
    </source>
</evidence>
<evidence type="ECO:0000256" key="3">
    <source>
        <dbReference type="SAM" id="MobiDB-lite"/>
    </source>
</evidence>
<evidence type="ECO:0000313" key="6">
    <source>
        <dbReference type="Proteomes" id="UP000799444"/>
    </source>
</evidence>
<dbReference type="Pfam" id="PF00023">
    <property type="entry name" value="Ank"/>
    <property type="match status" value="1"/>
</dbReference>
<evidence type="ECO:0000259" key="4">
    <source>
        <dbReference type="PROSITE" id="PS50837"/>
    </source>
</evidence>
<dbReference type="PROSITE" id="PS50088">
    <property type="entry name" value="ANK_REPEAT"/>
    <property type="match status" value="1"/>
</dbReference>
<dbReference type="InterPro" id="IPR036770">
    <property type="entry name" value="Ankyrin_rpt-contain_sf"/>
</dbReference>
<dbReference type="PRINTS" id="PR01415">
    <property type="entry name" value="ANKYRIN"/>
</dbReference>
<dbReference type="InterPro" id="IPR056884">
    <property type="entry name" value="NPHP3-like_N"/>
</dbReference>
<dbReference type="PANTHER" id="PTHR10039">
    <property type="entry name" value="AMELOGENIN"/>
    <property type="match status" value="1"/>
</dbReference>
<dbReference type="Gene3D" id="3.40.50.300">
    <property type="entry name" value="P-loop containing nucleotide triphosphate hydrolases"/>
    <property type="match status" value="1"/>
</dbReference>
<comment type="caution">
    <text evidence="5">The sequence shown here is derived from an EMBL/GenBank/DDBJ whole genome shotgun (WGS) entry which is preliminary data.</text>
</comment>
<dbReference type="SUPFAM" id="SSF48403">
    <property type="entry name" value="Ankyrin repeat"/>
    <property type="match status" value="1"/>
</dbReference>
<protein>
    <recommendedName>
        <fullName evidence="4">NACHT domain-containing protein</fullName>
    </recommendedName>
</protein>
<dbReference type="Proteomes" id="UP000799444">
    <property type="component" value="Unassembled WGS sequence"/>
</dbReference>
<dbReference type="AlphaFoldDB" id="A0A9P4V445"/>
<dbReference type="PROSITE" id="PS50837">
    <property type="entry name" value="NACHT"/>
    <property type="match status" value="1"/>
</dbReference>
<keyword evidence="1" id="KW-0677">Repeat</keyword>
<reference evidence="5" key="1">
    <citation type="journal article" date="2020" name="Stud. Mycol.">
        <title>101 Dothideomycetes genomes: a test case for predicting lifestyles and emergence of pathogens.</title>
        <authorList>
            <person name="Haridas S."/>
            <person name="Albert R."/>
            <person name="Binder M."/>
            <person name="Bloem J."/>
            <person name="Labutti K."/>
            <person name="Salamov A."/>
            <person name="Andreopoulos B."/>
            <person name="Baker S."/>
            <person name="Barry K."/>
            <person name="Bills G."/>
            <person name="Bluhm B."/>
            <person name="Cannon C."/>
            <person name="Castanera R."/>
            <person name="Culley D."/>
            <person name="Daum C."/>
            <person name="Ezra D."/>
            <person name="Gonzalez J."/>
            <person name="Henrissat B."/>
            <person name="Kuo A."/>
            <person name="Liang C."/>
            <person name="Lipzen A."/>
            <person name="Lutzoni F."/>
            <person name="Magnuson J."/>
            <person name="Mondo S."/>
            <person name="Nolan M."/>
            <person name="Ohm R."/>
            <person name="Pangilinan J."/>
            <person name="Park H.-J."/>
            <person name="Ramirez L."/>
            <person name="Alfaro M."/>
            <person name="Sun H."/>
            <person name="Tritt A."/>
            <person name="Yoshinaga Y."/>
            <person name="Zwiers L.-H."/>
            <person name="Turgeon B."/>
            <person name="Goodwin S."/>
            <person name="Spatafora J."/>
            <person name="Crous P."/>
            <person name="Grigoriev I."/>
        </authorList>
    </citation>
    <scope>NUCLEOTIDE SEQUENCE</scope>
    <source>
        <strain evidence="5">CBS 125425</strain>
    </source>
</reference>
<dbReference type="EMBL" id="ML996141">
    <property type="protein sequence ID" value="KAF2734985.1"/>
    <property type="molecule type" value="Genomic_DNA"/>
</dbReference>
<feature type="repeat" description="ANK" evidence="2">
    <location>
        <begin position="754"/>
        <end position="786"/>
    </location>
</feature>
<dbReference type="Pfam" id="PF12796">
    <property type="entry name" value="Ank_2"/>
    <property type="match status" value="1"/>
</dbReference>
<name>A0A9P4V445_9PLEO</name>
<dbReference type="OrthoDB" id="194358at2759"/>
<organism evidence="5 6">
    <name type="scientific">Polyplosphaeria fusca</name>
    <dbReference type="NCBI Taxonomy" id="682080"/>
    <lineage>
        <taxon>Eukaryota</taxon>
        <taxon>Fungi</taxon>
        <taxon>Dikarya</taxon>
        <taxon>Ascomycota</taxon>
        <taxon>Pezizomycotina</taxon>
        <taxon>Dothideomycetes</taxon>
        <taxon>Pleosporomycetidae</taxon>
        <taxon>Pleosporales</taxon>
        <taxon>Tetraplosphaeriaceae</taxon>
        <taxon>Polyplosphaeria</taxon>
    </lineage>
</organism>
<dbReference type="PROSITE" id="PS50297">
    <property type="entry name" value="ANK_REP_REGION"/>
    <property type="match status" value="1"/>
</dbReference>
<dbReference type="InterPro" id="IPR002110">
    <property type="entry name" value="Ankyrin_rpt"/>
</dbReference>
<dbReference type="SUPFAM" id="SSF52540">
    <property type="entry name" value="P-loop containing nucleoside triphosphate hydrolases"/>
    <property type="match status" value="1"/>
</dbReference>
<evidence type="ECO:0000256" key="1">
    <source>
        <dbReference type="ARBA" id="ARBA00022737"/>
    </source>
</evidence>
<gene>
    <name evidence="5" type="ORF">EJ04DRAFT_224485</name>
</gene>
<feature type="compositionally biased region" description="Basic and acidic residues" evidence="3">
    <location>
        <begin position="55"/>
        <end position="66"/>
    </location>
</feature>
<feature type="region of interest" description="Disordered" evidence="3">
    <location>
        <begin position="34"/>
        <end position="67"/>
    </location>
</feature>
<sequence>MNKFGKATEEDFEIVRNVIGKMVGVSRELILARSQKHGRQPSSPKLAIRKRRKVDSHNEMGNDRVGRRTVTPPIYYQDQSRTMPLDDEQKRRLLESLRFEQIDARQWTIANASPGTCEWLFKHQQYLDWFDETKLQKHYGFLWIKGKAGAGKSTLMKFILHNARKTMKKYIVLSFFFHARGEDMEKSTIGAYQSLLLQLLERLPELQSTFDLLGLSASSFSTDHKWSIEPLKMLLEQALRALGESRVVCFIDALDECEEEQIRDMIQFFEEVGEIAVSINIRFQVCFSSRHYPHITIQNGLELVLEGQEGHTQDIANYIKTKLKIGRTKLALQIRTELQEKASGIFMWVVLVVRILNKQSDGGQVHTLRQKLQEIPSDLHELFRDILTRDAQNKERLVLCIQWMLFAKQPLSPEQFYHAMLSGVSPDAVSAWDSEQITKDVLKRYVLDCSKGLVEMTQSKKQKVQFIHESVRDFLIKENGLSKIWPELGSNFQGQSHERLKQCCSYYNNLDITTSLNIPDSLPKASSQQAASIRTLATQKFPLLEYAVRNVLHHADTAEGSGISQESFVESFPPPQWIKLDNLFEKHEVRRHSERVSCLYLLAELNMANLIKVCGSLDKCITLEDERYGCPLFAAAATGSKEVLELCMKSARTDQASEILVHGVDELKSQQELAKHTAKRDFVYSKSKGFLLNAAELGNDSVLAYLLNSEQYEIDLKDSRDRTALWWASKNGCKHAASLLLAVDSATVNSKDKDNKTPLYIAAETGNDAVIAVLLENGADVNAQGGYFGNALQAASCKGYEAVVKVLLEKGADPHAQHLPKGNYALQDYQMQLMLLGQQNKKRLLMARQEQDVNGNAL</sequence>
<dbReference type="InterPro" id="IPR007111">
    <property type="entry name" value="NACHT_NTPase"/>
</dbReference>
<dbReference type="PANTHER" id="PTHR10039:SF5">
    <property type="entry name" value="NACHT DOMAIN-CONTAINING PROTEIN"/>
    <property type="match status" value="1"/>
</dbReference>
<dbReference type="SMART" id="SM00248">
    <property type="entry name" value="ANK"/>
    <property type="match status" value="3"/>
</dbReference>
<dbReference type="InterPro" id="IPR027417">
    <property type="entry name" value="P-loop_NTPase"/>
</dbReference>
<feature type="domain" description="NACHT" evidence="4">
    <location>
        <begin position="140"/>
        <end position="256"/>
    </location>
</feature>
<dbReference type="Pfam" id="PF24883">
    <property type="entry name" value="NPHP3_N"/>
    <property type="match status" value="1"/>
</dbReference>
<evidence type="ECO:0000313" key="5">
    <source>
        <dbReference type="EMBL" id="KAF2734985.1"/>
    </source>
</evidence>
<proteinExistence type="predicted"/>
<keyword evidence="2" id="KW-0040">ANK repeat</keyword>
<keyword evidence="6" id="KW-1185">Reference proteome</keyword>
<dbReference type="Gene3D" id="1.25.40.20">
    <property type="entry name" value="Ankyrin repeat-containing domain"/>
    <property type="match status" value="1"/>
</dbReference>